<keyword evidence="3" id="KW-0378">Hydrolase</keyword>
<keyword evidence="2" id="KW-0444">Lipid biosynthesis</keyword>
<dbReference type="EMBL" id="CP067089">
    <property type="protein sequence ID" value="QQO07436.1"/>
    <property type="molecule type" value="Genomic_DNA"/>
</dbReference>
<dbReference type="InterPro" id="IPR049427">
    <property type="entry name" value="Acyl-ACP_TE_C"/>
</dbReference>
<gene>
    <name evidence="10" type="ORF">JFL75_10735</name>
</gene>
<evidence type="ECO:0000259" key="8">
    <source>
        <dbReference type="Pfam" id="PF01643"/>
    </source>
</evidence>
<dbReference type="AlphaFoldDB" id="A0A7T7XJC2"/>
<evidence type="ECO:0000256" key="6">
    <source>
        <dbReference type="ARBA" id="ARBA00023098"/>
    </source>
</evidence>
<evidence type="ECO:0000256" key="7">
    <source>
        <dbReference type="ARBA" id="ARBA00023160"/>
    </source>
</evidence>
<dbReference type="SUPFAM" id="SSF54637">
    <property type="entry name" value="Thioesterase/thiol ester dehydrase-isomerase"/>
    <property type="match status" value="2"/>
</dbReference>
<feature type="domain" description="Acyl-ACP thioesterase-like C-terminal" evidence="9">
    <location>
        <begin position="158"/>
        <end position="219"/>
    </location>
</feature>
<organism evidence="10 11">
    <name type="scientific">Breznakiella homolactica</name>
    <dbReference type="NCBI Taxonomy" id="2798577"/>
    <lineage>
        <taxon>Bacteria</taxon>
        <taxon>Pseudomonadati</taxon>
        <taxon>Spirochaetota</taxon>
        <taxon>Spirochaetia</taxon>
        <taxon>Spirochaetales</taxon>
        <taxon>Breznakiellaceae</taxon>
        <taxon>Breznakiella</taxon>
    </lineage>
</organism>
<evidence type="ECO:0000313" key="11">
    <source>
        <dbReference type="Proteomes" id="UP000595917"/>
    </source>
</evidence>
<dbReference type="InterPro" id="IPR029069">
    <property type="entry name" value="HotDog_dom_sf"/>
</dbReference>
<sequence length="274" mass="31553">MEKIPRIKKSFSPRYYEMDTNGEVKPTTMMALFEETAAAHCQAAGWDMFSLKEDGYGWVLLEGGFRMFRYPRNGEYFTVETWADAAHLFYGRRNFAVKDEQGRIIGKAHSLWSFFNVDEKRPAPIKQEFLDIWKPKEQKDLKRRRPGGDPPELHPYAAPYTVRSLDLDTNGHVNNVRYLEWAIESVQEEIRNTYVLSSVEGRFIHEVRKGQQVRSVAEYGSTIYPALSCRLGVYSGDPKTGEYRIAACAESTWTVRTSGTRLNSRKEKNAVKSI</sequence>
<name>A0A7T7XJC2_9SPIR</name>
<dbReference type="GO" id="GO:0016297">
    <property type="term" value="F:fatty acyl-[ACP] hydrolase activity"/>
    <property type="evidence" value="ECO:0007669"/>
    <property type="project" value="InterPro"/>
</dbReference>
<keyword evidence="7" id="KW-0275">Fatty acid biosynthesis</keyword>
<evidence type="ECO:0000259" key="9">
    <source>
        <dbReference type="Pfam" id="PF20791"/>
    </source>
</evidence>
<dbReference type="GO" id="GO:0000036">
    <property type="term" value="F:acyl carrier activity"/>
    <property type="evidence" value="ECO:0007669"/>
    <property type="project" value="TreeGrafter"/>
</dbReference>
<comment type="similarity">
    <text evidence="1">Belongs to the acyl-ACP thioesterase family.</text>
</comment>
<dbReference type="InterPro" id="IPR002864">
    <property type="entry name" value="Acyl-ACP_thioesterase_NHD"/>
</dbReference>
<evidence type="ECO:0000256" key="5">
    <source>
        <dbReference type="ARBA" id="ARBA00022946"/>
    </source>
</evidence>
<dbReference type="InterPro" id="IPR045023">
    <property type="entry name" value="FATA/B"/>
</dbReference>
<dbReference type="PANTHER" id="PTHR31727:SF6">
    <property type="entry name" value="OLEOYL-ACYL CARRIER PROTEIN THIOESTERASE 1, CHLOROPLASTIC"/>
    <property type="match status" value="1"/>
</dbReference>
<dbReference type="Pfam" id="PF20791">
    <property type="entry name" value="Acyl-ACP_TE_C"/>
    <property type="match status" value="1"/>
</dbReference>
<evidence type="ECO:0008006" key="12">
    <source>
        <dbReference type="Google" id="ProtNLM"/>
    </source>
</evidence>
<evidence type="ECO:0000256" key="1">
    <source>
        <dbReference type="ARBA" id="ARBA00006500"/>
    </source>
</evidence>
<keyword evidence="5" id="KW-0809">Transit peptide</keyword>
<evidence type="ECO:0000256" key="2">
    <source>
        <dbReference type="ARBA" id="ARBA00022516"/>
    </source>
</evidence>
<evidence type="ECO:0000256" key="4">
    <source>
        <dbReference type="ARBA" id="ARBA00022832"/>
    </source>
</evidence>
<feature type="domain" description="Acyl-ACP thioesterase N-terminal hotdog" evidence="8">
    <location>
        <begin position="8"/>
        <end position="132"/>
    </location>
</feature>
<keyword evidence="6" id="KW-0443">Lipid metabolism</keyword>
<dbReference type="Proteomes" id="UP000595917">
    <property type="component" value="Chromosome"/>
</dbReference>
<evidence type="ECO:0000313" key="10">
    <source>
        <dbReference type="EMBL" id="QQO07436.1"/>
    </source>
</evidence>
<proteinExistence type="inferred from homology"/>
<reference evidence="10" key="1">
    <citation type="submission" date="2021-01" db="EMBL/GenBank/DDBJ databases">
        <title>Description of Breznakiella homolactica.</title>
        <authorList>
            <person name="Song Y."/>
            <person name="Brune A."/>
        </authorList>
    </citation>
    <scope>NUCLEOTIDE SEQUENCE</scope>
    <source>
        <strain evidence="10">RmG30</strain>
    </source>
</reference>
<keyword evidence="11" id="KW-1185">Reference proteome</keyword>
<dbReference type="CDD" id="cd00586">
    <property type="entry name" value="4HBT"/>
    <property type="match status" value="1"/>
</dbReference>
<dbReference type="KEGG" id="bhc:JFL75_10735"/>
<keyword evidence="4" id="KW-0276">Fatty acid metabolism</keyword>
<protein>
    <recommendedName>
        <fullName evidence="12">Acyl-ACP thioesterase</fullName>
    </recommendedName>
</protein>
<dbReference type="RefSeq" id="WP_215624741.1">
    <property type="nucleotide sequence ID" value="NZ_CP067089.2"/>
</dbReference>
<accession>A0A7T7XJC2</accession>
<dbReference type="Gene3D" id="3.10.129.10">
    <property type="entry name" value="Hotdog Thioesterase"/>
    <property type="match status" value="1"/>
</dbReference>
<dbReference type="Pfam" id="PF01643">
    <property type="entry name" value="Acyl-ACP_TE"/>
    <property type="match status" value="1"/>
</dbReference>
<dbReference type="PANTHER" id="PTHR31727">
    <property type="entry name" value="OLEOYL-ACYL CARRIER PROTEIN THIOESTERASE 1, CHLOROPLASTIC"/>
    <property type="match status" value="1"/>
</dbReference>
<evidence type="ECO:0000256" key="3">
    <source>
        <dbReference type="ARBA" id="ARBA00022801"/>
    </source>
</evidence>